<feature type="region of interest" description="Disordered" evidence="5">
    <location>
        <begin position="1"/>
        <end position="30"/>
    </location>
</feature>
<protein>
    <recommendedName>
        <fullName evidence="8">Signal recognition particle, SRP19 subunit</fullName>
    </recommendedName>
</protein>
<dbReference type="eggNOG" id="KOG3198">
    <property type="taxonomic scope" value="Eukaryota"/>
</dbReference>
<dbReference type="STRING" id="1109443.G4T5Y6"/>
<dbReference type="InterPro" id="IPR036521">
    <property type="entry name" value="SRP19-like_sf"/>
</dbReference>
<keyword evidence="4" id="KW-0687">Ribonucleoprotein</keyword>
<dbReference type="InterPro" id="IPR002778">
    <property type="entry name" value="Signal_recog_particle_SRP19"/>
</dbReference>
<evidence type="ECO:0000256" key="5">
    <source>
        <dbReference type="SAM" id="MobiDB-lite"/>
    </source>
</evidence>
<evidence type="ECO:0000256" key="4">
    <source>
        <dbReference type="ARBA" id="ARBA00023274"/>
    </source>
</evidence>
<feature type="region of interest" description="Disordered" evidence="5">
    <location>
        <begin position="197"/>
        <end position="245"/>
    </location>
</feature>
<dbReference type="Proteomes" id="UP000007148">
    <property type="component" value="Unassembled WGS sequence"/>
</dbReference>
<dbReference type="InParanoid" id="G4T5Y6"/>
<sequence>MPPRATVEEVYDDPDDLPLPSKALPNTGTRGALLEEITSDDDEDMEIPLQPTIAPRAAPPVAAGASSSRFTAPGVPAGARVTTDRSQFKDWLQIYPIYIDAKQPFKSGCRRIAREKSVWWPLSMDIAQAASILGLNVVHEAQAFHPRDWANPGRVRINWKEAVKQRAQIKTKKQLLEVLSGIIQQRRPELVPKIKTQDMAQGSEATQVASSSKVPAPSKHKQRKVHTPRPPKPAPPIAQRLPSVSPAVISGDLVNAVKAGMDAMKQTQSEAQQAAAAAGVGKGKRKVVRVRG</sequence>
<dbReference type="OrthoDB" id="2190947at2759"/>
<feature type="compositionally biased region" description="Polar residues" evidence="5">
    <location>
        <begin position="198"/>
        <end position="213"/>
    </location>
</feature>
<gene>
    <name evidence="6" type="ORF">PIIN_00442</name>
</gene>
<dbReference type="AlphaFoldDB" id="G4T5Y6"/>
<dbReference type="PANTHER" id="PTHR17453:SF0">
    <property type="entry name" value="SIGNAL RECOGNITION PARTICLE 19 KDA PROTEIN"/>
    <property type="match status" value="1"/>
</dbReference>
<evidence type="ECO:0000256" key="2">
    <source>
        <dbReference type="ARBA" id="ARBA00022490"/>
    </source>
</evidence>
<dbReference type="Gene3D" id="3.30.56.30">
    <property type="entry name" value="Signal recognition particle, SRP19-like subunit"/>
    <property type="match status" value="1"/>
</dbReference>
<feature type="compositionally biased region" description="Low complexity" evidence="5">
    <location>
        <begin position="57"/>
        <end position="68"/>
    </location>
</feature>
<evidence type="ECO:0000313" key="7">
    <source>
        <dbReference type="Proteomes" id="UP000007148"/>
    </source>
</evidence>
<comment type="subcellular location">
    <subcellularLocation>
        <location evidence="1">Cytoplasm</location>
    </subcellularLocation>
</comment>
<dbReference type="GO" id="GO:0006617">
    <property type="term" value="P:SRP-dependent cotranslational protein targeting to membrane, signal sequence recognition"/>
    <property type="evidence" value="ECO:0007669"/>
    <property type="project" value="TreeGrafter"/>
</dbReference>
<evidence type="ECO:0000256" key="1">
    <source>
        <dbReference type="ARBA" id="ARBA00004496"/>
    </source>
</evidence>
<keyword evidence="3" id="KW-0733">Signal recognition particle</keyword>
<comment type="caution">
    <text evidence="6">The sequence shown here is derived from an EMBL/GenBank/DDBJ whole genome shotgun (WGS) entry which is preliminary data.</text>
</comment>
<proteinExistence type="predicted"/>
<dbReference type="EMBL" id="CAFZ01000005">
    <property type="protein sequence ID" value="CCA66762.1"/>
    <property type="molecule type" value="Genomic_DNA"/>
</dbReference>
<keyword evidence="2" id="KW-0963">Cytoplasm</keyword>
<feature type="compositionally biased region" description="Basic residues" evidence="5">
    <location>
        <begin position="218"/>
        <end position="229"/>
    </location>
</feature>
<dbReference type="OMA" id="SVWWPLS"/>
<reference evidence="6 7" key="1">
    <citation type="journal article" date="2011" name="PLoS Pathog.">
        <title>Endophytic Life Strategies Decoded by Genome and Transcriptome Analyses of the Mutualistic Root Symbiont Piriformospora indica.</title>
        <authorList>
            <person name="Zuccaro A."/>
            <person name="Lahrmann U."/>
            <person name="Guldener U."/>
            <person name="Langen G."/>
            <person name="Pfiffi S."/>
            <person name="Biedenkopf D."/>
            <person name="Wong P."/>
            <person name="Samans B."/>
            <person name="Grimm C."/>
            <person name="Basiewicz M."/>
            <person name="Murat C."/>
            <person name="Martin F."/>
            <person name="Kogel K.H."/>
        </authorList>
    </citation>
    <scope>NUCLEOTIDE SEQUENCE [LARGE SCALE GENOMIC DNA]</scope>
    <source>
        <strain evidence="6 7">DSM 11827</strain>
    </source>
</reference>
<dbReference type="SUPFAM" id="SSF69695">
    <property type="entry name" value="SRP19"/>
    <property type="match status" value="1"/>
</dbReference>
<dbReference type="PANTHER" id="PTHR17453">
    <property type="entry name" value="SIGNAL RECOGNITION PARTICLE 19 KD PROTEIN"/>
    <property type="match status" value="1"/>
</dbReference>
<feature type="region of interest" description="Disordered" evidence="5">
    <location>
        <begin position="57"/>
        <end position="79"/>
    </location>
</feature>
<name>G4T5Y6_SERID</name>
<dbReference type="GO" id="GO:0008312">
    <property type="term" value="F:7S RNA binding"/>
    <property type="evidence" value="ECO:0007669"/>
    <property type="project" value="InterPro"/>
</dbReference>
<dbReference type="Pfam" id="PF01922">
    <property type="entry name" value="SRP19"/>
    <property type="match status" value="1"/>
</dbReference>
<dbReference type="HOGENOM" id="CLU_052871_0_0_1"/>
<organism evidence="6 7">
    <name type="scientific">Serendipita indica (strain DSM 11827)</name>
    <name type="common">Root endophyte fungus</name>
    <name type="synonym">Piriformospora indica</name>
    <dbReference type="NCBI Taxonomy" id="1109443"/>
    <lineage>
        <taxon>Eukaryota</taxon>
        <taxon>Fungi</taxon>
        <taxon>Dikarya</taxon>
        <taxon>Basidiomycota</taxon>
        <taxon>Agaricomycotina</taxon>
        <taxon>Agaricomycetes</taxon>
        <taxon>Sebacinales</taxon>
        <taxon>Serendipitaceae</taxon>
        <taxon>Serendipita</taxon>
    </lineage>
</organism>
<keyword evidence="7" id="KW-1185">Reference proteome</keyword>
<accession>G4T5Y6</accession>
<dbReference type="GO" id="GO:0005786">
    <property type="term" value="C:signal recognition particle, endoplasmic reticulum targeting"/>
    <property type="evidence" value="ECO:0007669"/>
    <property type="project" value="UniProtKB-KW"/>
</dbReference>
<evidence type="ECO:0000313" key="6">
    <source>
        <dbReference type="EMBL" id="CCA66762.1"/>
    </source>
</evidence>
<evidence type="ECO:0008006" key="8">
    <source>
        <dbReference type="Google" id="ProtNLM"/>
    </source>
</evidence>
<evidence type="ECO:0000256" key="3">
    <source>
        <dbReference type="ARBA" id="ARBA00023135"/>
    </source>
</evidence>